<dbReference type="Proteomes" id="UP000799440">
    <property type="component" value="Unassembled WGS sequence"/>
</dbReference>
<reference evidence="3" key="1">
    <citation type="journal article" date="2020" name="Stud. Mycol.">
        <title>101 Dothideomycetes genomes: a test case for predicting lifestyles and emergence of pathogens.</title>
        <authorList>
            <person name="Haridas S."/>
            <person name="Albert R."/>
            <person name="Binder M."/>
            <person name="Bloem J."/>
            <person name="Labutti K."/>
            <person name="Salamov A."/>
            <person name="Andreopoulos B."/>
            <person name="Baker S."/>
            <person name="Barry K."/>
            <person name="Bills G."/>
            <person name="Bluhm B."/>
            <person name="Cannon C."/>
            <person name="Castanera R."/>
            <person name="Culley D."/>
            <person name="Daum C."/>
            <person name="Ezra D."/>
            <person name="Gonzalez J."/>
            <person name="Henrissat B."/>
            <person name="Kuo A."/>
            <person name="Liang C."/>
            <person name="Lipzen A."/>
            <person name="Lutzoni F."/>
            <person name="Magnuson J."/>
            <person name="Mondo S."/>
            <person name="Nolan M."/>
            <person name="Ohm R."/>
            <person name="Pangilinan J."/>
            <person name="Park H.-J."/>
            <person name="Ramirez L."/>
            <person name="Alfaro M."/>
            <person name="Sun H."/>
            <person name="Tritt A."/>
            <person name="Yoshinaga Y."/>
            <person name="Zwiers L.-H."/>
            <person name="Turgeon B."/>
            <person name="Goodwin S."/>
            <person name="Spatafora J."/>
            <person name="Crous P."/>
            <person name="Grigoriev I."/>
        </authorList>
    </citation>
    <scope>NUCLEOTIDE SEQUENCE</scope>
    <source>
        <strain evidence="3">CBS 119925</strain>
    </source>
</reference>
<comment type="similarity">
    <text evidence="1">Belongs to the NPR2 family.</text>
</comment>
<accession>A0A6A6VPM7</accession>
<dbReference type="GO" id="GO:1904262">
    <property type="term" value="P:negative regulation of TORC1 signaling"/>
    <property type="evidence" value="ECO:0007669"/>
    <property type="project" value="TreeGrafter"/>
</dbReference>
<protein>
    <submittedName>
        <fullName evidence="3">NPR2-domain-containing protein</fullName>
    </submittedName>
</protein>
<feature type="compositionally biased region" description="Low complexity" evidence="2">
    <location>
        <begin position="307"/>
        <end position="322"/>
    </location>
</feature>
<dbReference type="GO" id="GO:0005096">
    <property type="term" value="F:GTPase activator activity"/>
    <property type="evidence" value="ECO:0007669"/>
    <property type="project" value="TreeGrafter"/>
</dbReference>
<dbReference type="GO" id="GO:0005774">
    <property type="term" value="C:vacuolar membrane"/>
    <property type="evidence" value="ECO:0007669"/>
    <property type="project" value="TreeGrafter"/>
</dbReference>
<dbReference type="OrthoDB" id="338854at2759"/>
<evidence type="ECO:0000256" key="2">
    <source>
        <dbReference type="SAM" id="MobiDB-lite"/>
    </source>
</evidence>
<dbReference type="EMBL" id="MU006562">
    <property type="protein sequence ID" value="KAF2751221.1"/>
    <property type="molecule type" value="Genomic_DNA"/>
</dbReference>
<organism evidence="3 4">
    <name type="scientific">Sporormia fimetaria CBS 119925</name>
    <dbReference type="NCBI Taxonomy" id="1340428"/>
    <lineage>
        <taxon>Eukaryota</taxon>
        <taxon>Fungi</taxon>
        <taxon>Dikarya</taxon>
        <taxon>Ascomycota</taxon>
        <taxon>Pezizomycotina</taxon>
        <taxon>Dothideomycetes</taxon>
        <taxon>Pleosporomycetidae</taxon>
        <taxon>Pleosporales</taxon>
        <taxon>Sporormiaceae</taxon>
        <taxon>Sporormia</taxon>
    </lineage>
</organism>
<proteinExistence type="inferred from homology"/>
<dbReference type="PANTHER" id="PTHR12991:SF10">
    <property type="entry name" value="GATOR COMPLEX PROTEIN NPRL2"/>
    <property type="match status" value="1"/>
</dbReference>
<sequence length="617" mass="68397">MPSRHIKAIFFARFHHEKGSRVLHQVPDGSITPSKDSAALPAPLFDFDSVSTYVIPTQQFCDRLLTICSNHHRIIGYPVCVREGKYSRNEYIFNFALVIDEDVKDWKPYGEVARKMGRLLRGLEEQAGFLSREEETVWDDGFKSTGSGSDSESKVYALCEVVLEDLNNYAECMYPIDDSNTINFKIFPTLPPPPPIHAYQVPVLTMSLDSLSSPISSDLTLNRILPHINGVRPVAHIWKLADTDPSLTRKALQHLAYYGCLVLLDVFQFGAIYAPTPLISAFVADESLQEQCTRYIHVPRPKFGSKSFASESEASHSQHSSQQNLKPAPMSDTNNITTNNLDPASSERDILSDTTTPNDDPDTTDKIDPMTLITLYTSLRPGQPLKLWVLEHFRQLHNIDIRRFITFGVLKGFLYRVQKYAISTNALSHDNVPPAPPASLEDGDEDVGSSAAVKNLDVGGRKVDRVDGGMVEGRYMGSSTGPPATTGRSTAQERLREIQRASMGVGVATKSSHSTQTAMSLRSTTTATTTTTENPPTRASEDTRTPTIPGMPSKQPAAAAVKRQMEERREIASALPLIRFLDGVHCFDEICAEVGVSERVVEEKVRRAAGDVWVFWK</sequence>
<feature type="region of interest" description="Disordered" evidence="2">
    <location>
        <begin position="427"/>
        <end position="447"/>
    </location>
</feature>
<evidence type="ECO:0000256" key="1">
    <source>
        <dbReference type="ARBA" id="ARBA00008433"/>
    </source>
</evidence>
<evidence type="ECO:0000313" key="3">
    <source>
        <dbReference type="EMBL" id="KAF2751221.1"/>
    </source>
</evidence>
<dbReference type="GO" id="GO:0010508">
    <property type="term" value="P:positive regulation of autophagy"/>
    <property type="evidence" value="ECO:0007669"/>
    <property type="project" value="TreeGrafter"/>
</dbReference>
<feature type="compositionally biased region" description="Polar residues" evidence="2">
    <location>
        <begin position="509"/>
        <end position="523"/>
    </location>
</feature>
<gene>
    <name evidence="3" type="ORF">M011DRAFT_105391</name>
</gene>
<evidence type="ECO:0000313" key="4">
    <source>
        <dbReference type="Proteomes" id="UP000799440"/>
    </source>
</evidence>
<feature type="region of interest" description="Disordered" evidence="2">
    <location>
        <begin position="307"/>
        <end position="367"/>
    </location>
</feature>
<keyword evidence="4" id="KW-1185">Reference proteome</keyword>
<dbReference type="InterPro" id="IPR009348">
    <property type="entry name" value="NPR2-like"/>
</dbReference>
<feature type="region of interest" description="Disordered" evidence="2">
    <location>
        <begin position="503"/>
        <end position="554"/>
    </location>
</feature>
<dbReference type="Pfam" id="PF06218">
    <property type="entry name" value="NPR2"/>
    <property type="match status" value="1"/>
</dbReference>
<dbReference type="AlphaFoldDB" id="A0A6A6VPM7"/>
<name>A0A6A6VPM7_9PLEO</name>
<feature type="compositionally biased region" description="Polar residues" evidence="2">
    <location>
        <begin position="331"/>
        <end position="343"/>
    </location>
</feature>
<dbReference type="PANTHER" id="PTHR12991">
    <property type="entry name" value="NITROGEN PERMEASE REGULATOR 2/TUMOR SUPPRESSOR CANDIDATE 4"/>
    <property type="match status" value="1"/>
</dbReference>
<dbReference type="GO" id="GO:1990130">
    <property type="term" value="C:GATOR1 complex"/>
    <property type="evidence" value="ECO:0007669"/>
    <property type="project" value="TreeGrafter"/>
</dbReference>